<accession>A0ACB8FS64</accession>
<evidence type="ECO:0000313" key="2">
    <source>
        <dbReference type="Proteomes" id="UP000827872"/>
    </source>
</evidence>
<dbReference type="Proteomes" id="UP000827872">
    <property type="component" value="Linkage Group LG06"/>
</dbReference>
<comment type="caution">
    <text evidence="1">The sequence shown here is derived from an EMBL/GenBank/DDBJ whole genome shotgun (WGS) entry which is preliminary data.</text>
</comment>
<keyword evidence="2" id="KW-1185">Reference proteome</keyword>
<dbReference type="EMBL" id="CM037619">
    <property type="protein sequence ID" value="KAH8008420.1"/>
    <property type="molecule type" value="Genomic_DNA"/>
</dbReference>
<evidence type="ECO:0000313" key="1">
    <source>
        <dbReference type="EMBL" id="KAH8008420.1"/>
    </source>
</evidence>
<protein>
    <submittedName>
        <fullName evidence="1">Uncharacterized protein</fullName>
    </submittedName>
</protein>
<reference evidence="1" key="1">
    <citation type="submission" date="2021-08" db="EMBL/GenBank/DDBJ databases">
        <title>The first chromosome-level gecko genome reveals the dynamic sex chromosomes of Neotropical dwarf geckos (Sphaerodactylidae: Sphaerodactylus).</title>
        <authorList>
            <person name="Pinto B.J."/>
            <person name="Keating S.E."/>
            <person name="Gamble T."/>
        </authorList>
    </citation>
    <scope>NUCLEOTIDE SEQUENCE</scope>
    <source>
        <strain evidence="1">TG3544</strain>
    </source>
</reference>
<gene>
    <name evidence="1" type="ORF">K3G42_029515</name>
</gene>
<name>A0ACB8FS64_9SAUR</name>
<proteinExistence type="predicted"/>
<organism evidence="1 2">
    <name type="scientific">Sphaerodactylus townsendi</name>
    <dbReference type="NCBI Taxonomy" id="933632"/>
    <lineage>
        <taxon>Eukaryota</taxon>
        <taxon>Metazoa</taxon>
        <taxon>Chordata</taxon>
        <taxon>Craniata</taxon>
        <taxon>Vertebrata</taxon>
        <taxon>Euteleostomi</taxon>
        <taxon>Lepidosauria</taxon>
        <taxon>Squamata</taxon>
        <taxon>Bifurcata</taxon>
        <taxon>Gekkota</taxon>
        <taxon>Sphaerodactylidae</taxon>
        <taxon>Sphaerodactylus</taxon>
    </lineage>
</organism>
<sequence length="362" mass="42444">MVLVPETQFWQFGKWVEVVVDDQLLLDETGKTLKYGRSTDENEFWMPLLEKAFAKLNGSYEAIIRGFARNAFVDLTGGIGETIWLPNCPPKNLCKRAQKALDRNSLMAASITGKRGKRPDGLYNHHAYSITKIHKMTVGVKEMEFVRLRNPHGKNEWTGDWRDDDETNWSKVDPKEKEKMQVKKEDGKPEDGEFWMSLDDFRKVFHLLHICHLDANAPREKDAPFRWHSNSFQGRWKSASGLNNPDAFWTNPQFYVSLSEESEILISLIQKSRKDLLWIDFDVYKYLDNPDQRKRLLSSLKVEKKVTSWLKEKNKVEDRTESLKLTRGDYLIIPMNRASEEGDFLLRIFTEKKHLFRKLEIK</sequence>